<dbReference type="Gene3D" id="2.40.50.140">
    <property type="entry name" value="Nucleic acid-binding proteins"/>
    <property type="match status" value="1"/>
</dbReference>
<dbReference type="CDD" id="cd04480">
    <property type="entry name" value="RPA1_DBD_A_like"/>
    <property type="match status" value="1"/>
</dbReference>
<evidence type="ECO:0000259" key="1">
    <source>
        <dbReference type="Pfam" id="PF02721"/>
    </source>
</evidence>
<protein>
    <submittedName>
        <fullName evidence="2">Os03g0429900 protein</fullName>
    </submittedName>
</protein>
<dbReference type="InterPro" id="IPR012340">
    <property type="entry name" value="NA-bd_OB-fold"/>
</dbReference>
<evidence type="ECO:0000313" key="3">
    <source>
        <dbReference type="Proteomes" id="UP000000763"/>
    </source>
</evidence>
<dbReference type="PANTHER" id="PTHR47165:SF3">
    <property type="entry name" value="RETROTRANSPOSON-LIKE PROTEIN"/>
    <property type="match status" value="1"/>
</dbReference>
<dbReference type="Pfam" id="PF02721">
    <property type="entry name" value="DUF223"/>
    <property type="match status" value="1"/>
</dbReference>
<dbReference type="PANTHER" id="PTHR47165">
    <property type="entry name" value="OS03G0429900 PROTEIN"/>
    <property type="match status" value="1"/>
</dbReference>
<proteinExistence type="predicted"/>
<reference evidence="2 3" key="1">
    <citation type="journal article" date="2005" name="Nature">
        <title>The map-based sequence of the rice genome.</title>
        <authorList>
            <consortium name="International rice genome sequencing project (IRGSP)"/>
            <person name="Matsumoto T."/>
            <person name="Wu J."/>
            <person name="Kanamori H."/>
            <person name="Katayose Y."/>
            <person name="Fujisawa M."/>
            <person name="Namiki N."/>
            <person name="Mizuno H."/>
            <person name="Yamamoto K."/>
            <person name="Antonio B.A."/>
            <person name="Baba T."/>
            <person name="Sakata K."/>
            <person name="Nagamura Y."/>
            <person name="Aoki H."/>
            <person name="Arikawa K."/>
            <person name="Arita K."/>
            <person name="Bito T."/>
            <person name="Chiden Y."/>
            <person name="Fujitsuka N."/>
            <person name="Fukunaka R."/>
            <person name="Hamada M."/>
            <person name="Harada C."/>
            <person name="Hayashi A."/>
            <person name="Hijishita S."/>
            <person name="Honda M."/>
            <person name="Hosokawa S."/>
            <person name="Ichikawa Y."/>
            <person name="Idonuma A."/>
            <person name="Iijima M."/>
            <person name="Ikeda M."/>
            <person name="Ikeno M."/>
            <person name="Ito K."/>
            <person name="Ito S."/>
            <person name="Ito T."/>
            <person name="Ito Y."/>
            <person name="Ito Y."/>
            <person name="Iwabuchi A."/>
            <person name="Kamiya K."/>
            <person name="Karasawa W."/>
            <person name="Kurita K."/>
            <person name="Katagiri S."/>
            <person name="Kikuta A."/>
            <person name="Kobayashi H."/>
            <person name="Kobayashi N."/>
            <person name="Machita K."/>
            <person name="Maehara T."/>
            <person name="Masukawa M."/>
            <person name="Mizubayashi T."/>
            <person name="Mukai Y."/>
            <person name="Nagasaki H."/>
            <person name="Nagata Y."/>
            <person name="Naito S."/>
            <person name="Nakashima M."/>
            <person name="Nakama Y."/>
            <person name="Nakamichi Y."/>
            <person name="Nakamura M."/>
            <person name="Meguro A."/>
            <person name="Negishi M."/>
            <person name="Ohta I."/>
            <person name="Ohta T."/>
            <person name="Okamoto M."/>
            <person name="Ono N."/>
            <person name="Saji S."/>
            <person name="Sakaguchi M."/>
            <person name="Sakai K."/>
            <person name="Shibata M."/>
            <person name="Shimokawa T."/>
            <person name="Song J."/>
            <person name="Takazaki Y."/>
            <person name="Terasawa K."/>
            <person name="Tsugane M."/>
            <person name="Tsuji K."/>
            <person name="Ueda S."/>
            <person name="Waki K."/>
            <person name="Yamagata H."/>
            <person name="Yamamoto M."/>
            <person name="Yamamoto S."/>
            <person name="Yamane H."/>
            <person name="Yoshiki S."/>
            <person name="Yoshihara R."/>
            <person name="Yukawa K."/>
            <person name="Zhong H."/>
            <person name="Yano M."/>
            <person name="Yuan Q."/>
            <person name="Ouyang S."/>
            <person name="Liu J."/>
            <person name="Jones K.M."/>
            <person name="Gansberger K."/>
            <person name="Moffat K."/>
            <person name="Hill J."/>
            <person name="Bera J."/>
            <person name="Fadrosh D."/>
            <person name="Jin S."/>
            <person name="Johri S."/>
            <person name="Kim M."/>
            <person name="Overton L."/>
            <person name="Reardon M."/>
            <person name="Tsitrin T."/>
            <person name="Vuong H."/>
            <person name="Weaver B."/>
            <person name="Ciecko A."/>
            <person name="Tallon L."/>
            <person name="Jackson J."/>
            <person name="Pai G."/>
            <person name="Aken S.V."/>
            <person name="Utterback T."/>
            <person name="Reidmuller S."/>
            <person name="Feldblyum T."/>
            <person name="Hsiao J."/>
            <person name="Zismann V."/>
            <person name="Iobst S."/>
            <person name="de Vazeille A.R."/>
            <person name="Buell C.R."/>
            <person name="Ying K."/>
            <person name="Li Y."/>
            <person name="Lu T."/>
            <person name="Huang Y."/>
            <person name="Zhao Q."/>
            <person name="Feng Q."/>
            <person name="Zhang L."/>
            <person name="Zhu J."/>
            <person name="Weng Q."/>
            <person name="Mu J."/>
            <person name="Lu Y."/>
            <person name="Fan D."/>
            <person name="Liu Y."/>
            <person name="Guan J."/>
            <person name="Zhang Y."/>
            <person name="Yu S."/>
            <person name="Liu X."/>
            <person name="Zhang Y."/>
            <person name="Hong G."/>
            <person name="Han B."/>
            <person name="Choisne N."/>
            <person name="Demange N."/>
            <person name="Orjeda G."/>
            <person name="Samain S."/>
            <person name="Cattolico L."/>
            <person name="Pelletier E."/>
            <person name="Couloux A."/>
            <person name="Segurens B."/>
            <person name="Wincker P."/>
            <person name="D'Hont A."/>
            <person name="Scarpelli C."/>
            <person name="Weissenbach J."/>
            <person name="Salanoubat M."/>
            <person name="Quetier F."/>
            <person name="Yu Y."/>
            <person name="Kim H.R."/>
            <person name="Rambo T."/>
            <person name="Currie J."/>
            <person name="Collura K."/>
            <person name="Luo M."/>
            <person name="Yang T."/>
            <person name="Ammiraju J.S.S."/>
            <person name="Engler F."/>
            <person name="Soderlund C."/>
            <person name="Wing R.A."/>
            <person name="Palmer L.E."/>
            <person name="de la Bastide M."/>
            <person name="Spiegel L."/>
            <person name="Nascimento L."/>
            <person name="Zutavern T."/>
            <person name="O'Shaughnessy A."/>
            <person name="Dike S."/>
            <person name="Dedhia N."/>
            <person name="Preston R."/>
            <person name="Balija V."/>
            <person name="McCombie W.R."/>
            <person name="Chow T."/>
            <person name="Chen H."/>
            <person name="Chung M."/>
            <person name="Chen C."/>
            <person name="Shaw J."/>
            <person name="Wu H."/>
            <person name="Hsiao K."/>
            <person name="Chao Y."/>
            <person name="Chu M."/>
            <person name="Cheng C."/>
            <person name="Hour A."/>
            <person name="Lee P."/>
            <person name="Lin S."/>
            <person name="Lin Y."/>
            <person name="Liou J."/>
            <person name="Liu S."/>
            <person name="Hsing Y."/>
            <person name="Raghuvanshi S."/>
            <person name="Mohanty A."/>
            <person name="Bharti A.K."/>
            <person name="Gaur A."/>
            <person name="Gupta V."/>
            <person name="Kumar D."/>
            <person name="Ravi V."/>
            <person name="Vij S."/>
            <person name="Kapur A."/>
            <person name="Khurana P."/>
            <person name="Khurana P."/>
            <person name="Khurana J.P."/>
            <person name="Tyagi A.K."/>
            <person name="Gaikwad K."/>
            <person name="Singh A."/>
            <person name="Dalal V."/>
            <person name="Srivastava S."/>
            <person name="Dixit A."/>
            <person name="Pal A.K."/>
            <person name="Ghazi I.A."/>
            <person name="Yadav M."/>
            <person name="Pandit A."/>
            <person name="Bhargava A."/>
            <person name="Sureshbabu K."/>
            <person name="Batra K."/>
            <person name="Sharma T.R."/>
            <person name="Mohapatra T."/>
            <person name="Singh N.K."/>
            <person name="Messing J."/>
            <person name="Nelson A.B."/>
            <person name="Fuks G."/>
            <person name="Kavchok S."/>
            <person name="Keizer G."/>
            <person name="Linton E."/>
            <person name="Llaca V."/>
            <person name="Song R."/>
            <person name="Tanyolac B."/>
            <person name="Young S."/>
            <person name="Ho-Il K."/>
            <person name="Hahn J.H."/>
            <person name="Sangsakoo G."/>
            <person name="Vanavichit A."/>
            <person name="de Mattos Luiz.A.T."/>
            <person name="Zimmer P.D."/>
            <person name="Malone G."/>
            <person name="Dellagostin O."/>
            <person name="de Oliveira A.C."/>
            <person name="Bevan M."/>
            <person name="Bancroft I."/>
            <person name="Minx P."/>
            <person name="Cordum H."/>
            <person name="Wilson R."/>
            <person name="Cheng Z."/>
            <person name="Jin W."/>
            <person name="Jiang J."/>
            <person name="Leong S.A."/>
            <person name="Iwama H."/>
            <person name="Gojobori T."/>
            <person name="Itoh T."/>
            <person name="Niimura Y."/>
            <person name="Fujii Y."/>
            <person name="Habara T."/>
            <person name="Sakai H."/>
            <person name="Sato Y."/>
            <person name="Wilson G."/>
            <person name="Kumar K."/>
            <person name="McCouch S."/>
            <person name="Juretic N."/>
            <person name="Hoen D."/>
            <person name="Wright S."/>
            <person name="Bruskiewich R."/>
            <person name="Bureau T."/>
            <person name="Miyao A."/>
            <person name="Hirochika H."/>
            <person name="Nishikawa T."/>
            <person name="Kadowaki K."/>
            <person name="Sugiura M."/>
            <person name="Burr B."/>
            <person name="Sasaki T."/>
        </authorList>
    </citation>
    <scope>NUCLEOTIDE SEQUENCE [LARGE SCALE GENOMIC DNA]</scope>
    <source>
        <strain evidence="3">cv. Nipponbare</strain>
    </source>
</reference>
<dbReference type="InterPro" id="IPR003871">
    <property type="entry name" value="RFA1B/D_OB_1st"/>
</dbReference>
<sequence length="187" mass="21655">MAHVLISQLSFGDSNKRILARVSRLWNFTDLNNHTKIFHTDLVLLDEMGTSIHAQIYPPITEKMKPLLKEEKVYYIDSFTVRAANRTYRPVANNLMILFSKWTTLEEHINVPPHFPGITFSLTPFEDVPSLVEKNSFYVGNNILLLCYNYCYIHLLQCHIILLNLYAISLKLVQSLLYVLSPETLRA</sequence>
<dbReference type="KEGG" id="dosa:Os03g0429900"/>
<dbReference type="AlphaFoldDB" id="C7IZY1"/>
<reference evidence="3" key="2">
    <citation type="journal article" date="2008" name="Nucleic Acids Res.">
        <title>The rice annotation project database (RAP-DB): 2008 update.</title>
        <authorList>
            <consortium name="The rice annotation project (RAP)"/>
        </authorList>
    </citation>
    <scope>GENOME REANNOTATION</scope>
    <source>
        <strain evidence="3">cv. Nipponbare</strain>
    </source>
</reference>
<dbReference type="Proteomes" id="UP000000763">
    <property type="component" value="Chromosome 3"/>
</dbReference>
<name>C7IZY1_ORYSJ</name>
<evidence type="ECO:0000313" key="2">
    <source>
        <dbReference type="EMBL" id="BAH92210.1"/>
    </source>
</evidence>
<organism evidence="2 3">
    <name type="scientific">Oryza sativa subsp. japonica</name>
    <name type="common">Rice</name>
    <dbReference type="NCBI Taxonomy" id="39947"/>
    <lineage>
        <taxon>Eukaryota</taxon>
        <taxon>Viridiplantae</taxon>
        <taxon>Streptophyta</taxon>
        <taxon>Embryophyta</taxon>
        <taxon>Tracheophyta</taxon>
        <taxon>Spermatophyta</taxon>
        <taxon>Magnoliopsida</taxon>
        <taxon>Liliopsida</taxon>
        <taxon>Poales</taxon>
        <taxon>Poaceae</taxon>
        <taxon>BOP clade</taxon>
        <taxon>Oryzoideae</taxon>
        <taxon>Oryzeae</taxon>
        <taxon>Oryzinae</taxon>
        <taxon>Oryza</taxon>
        <taxon>Oryza sativa</taxon>
    </lineage>
</organism>
<accession>C7IZY1</accession>
<dbReference type="EMBL" id="AP008209">
    <property type="protein sequence ID" value="BAH92210.1"/>
    <property type="molecule type" value="Genomic_DNA"/>
</dbReference>
<feature type="domain" description="Replication protein A 70 kDa DNA-binding subunit B/D first OB fold" evidence="1">
    <location>
        <begin position="7"/>
        <end position="106"/>
    </location>
</feature>
<dbReference type="SUPFAM" id="SSF50249">
    <property type="entry name" value="Nucleic acid-binding proteins"/>
    <property type="match status" value="1"/>
</dbReference>
<gene>
    <name evidence="2" type="ordered locus">Os03g0429900</name>
</gene>